<evidence type="ECO:0000313" key="1">
    <source>
        <dbReference type="EMBL" id="SHO80963.1"/>
    </source>
</evidence>
<organism evidence="1">
    <name type="scientific">hydrothermal vent metagenome</name>
    <dbReference type="NCBI Taxonomy" id="652676"/>
    <lineage>
        <taxon>unclassified sequences</taxon>
        <taxon>metagenomes</taxon>
        <taxon>ecological metagenomes</taxon>
    </lineage>
</organism>
<proteinExistence type="predicted"/>
<reference evidence="1" key="1">
    <citation type="submission" date="2016-10" db="EMBL/GenBank/DDBJ databases">
        <authorList>
            <person name="de Groot N.N."/>
        </authorList>
    </citation>
    <scope>NUCLEOTIDE SEQUENCE</scope>
</reference>
<gene>
    <name evidence="1" type="ORF">MNB_SV-15-15</name>
</gene>
<accession>A0A1W1EJC4</accession>
<dbReference type="EMBL" id="FRYL01000023">
    <property type="protein sequence ID" value="SHO80963.1"/>
    <property type="molecule type" value="Genomic_DNA"/>
</dbReference>
<sequence>MSQEDIINTIKATYSREVRKNLIKAIIQSEKSKDSQMMDKQYKIINQIFSYVIKESNWKISQNSNTLDTKPLEIMLEVFPKLSSTKWYEGQNINLKSNRNKDKN</sequence>
<protein>
    <submittedName>
        <fullName evidence="1">Uncharacterized protein</fullName>
    </submittedName>
</protein>
<dbReference type="AlphaFoldDB" id="A0A1W1EJC4"/>
<name>A0A1W1EJC4_9ZZZZ</name>